<keyword evidence="2" id="KW-1185">Reference proteome</keyword>
<accession>A0A848KJX9</accession>
<sequence length="112" mass="12366">MAWAKAPDFRDQPERIEAVRAQTVVDKQTYLDLGMQSVECRTCGTRVLARKNSFKQTSIQWTSDPADTCPVFKEAISAGGSTAQHDSCPRLRDSIDHAVAEGLLEVVDREGV</sequence>
<comment type="caution">
    <text evidence="1">The sequence shown here is derived from an EMBL/GenBank/DDBJ whole genome shotgun (WGS) entry which is preliminary data.</text>
</comment>
<evidence type="ECO:0000313" key="1">
    <source>
        <dbReference type="EMBL" id="NMN96992.1"/>
    </source>
</evidence>
<reference evidence="1 2" key="1">
    <citation type="submission" date="2019-05" db="EMBL/GenBank/DDBJ databases">
        <authorList>
            <person name="Lee S.D."/>
        </authorList>
    </citation>
    <scope>NUCLEOTIDE SEQUENCE [LARGE SCALE GENOMIC DNA]</scope>
    <source>
        <strain evidence="1 2">YC2-7</strain>
    </source>
</reference>
<dbReference type="Proteomes" id="UP000535543">
    <property type="component" value="Unassembled WGS sequence"/>
</dbReference>
<name>A0A848KJX9_9NOCA</name>
<reference evidence="1 2" key="2">
    <citation type="submission" date="2020-06" db="EMBL/GenBank/DDBJ databases">
        <title>Antribacter stalactiti gen. nov., sp. nov., a new member of the family Nacardiaceae isolated from a cave.</title>
        <authorList>
            <person name="Kim I.S."/>
        </authorList>
    </citation>
    <scope>NUCLEOTIDE SEQUENCE [LARGE SCALE GENOMIC DNA]</scope>
    <source>
        <strain evidence="1 2">YC2-7</strain>
    </source>
</reference>
<dbReference type="AlphaFoldDB" id="A0A848KJX9"/>
<dbReference type="RefSeq" id="WP_169589469.1">
    <property type="nucleotide sequence ID" value="NZ_VCQU01000006.1"/>
</dbReference>
<proteinExistence type="predicted"/>
<dbReference type="EMBL" id="VCQU01000006">
    <property type="protein sequence ID" value="NMN96992.1"/>
    <property type="molecule type" value="Genomic_DNA"/>
</dbReference>
<evidence type="ECO:0000313" key="2">
    <source>
        <dbReference type="Proteomes" id="UP000535543"/>
    </source>
</evidence>
<gene>
    <name evidence="1" type="ORF">FGL95_18290</name>
</gene>
<protein>
    <recommendedName>
        <fullName evidence="3">Ferredoxin</fullName>
    </recommendedName>
</protein>
<organism evidence="1 2">
    <name type="scientific">Antrihabitans stalactiti</name>
    <dbReference type="NCBI Taxonomy" id="2584121"/>
    <lineage>
        <taxon>Bacteria</taxon>
        <taxon>Bacillati</taxon>
        <taxon>Actinomycetota</taxon>
        <taxon>Actinomycetes</taxon>
        <taxon>Mycobacteriales</taxon>
        <taxon>Nocardiaceae</taxon>
        <taxon>Antrihabitans</taxon>
    </lineage>
</organism>
<evidence type="ECO:0008006" key="3">
    <source>
        <dbReference type="Google" id="ProtNLM"/>
    </source>
</evidence>